<sequence>MLQLAIILCVDTCITYDDYNAIYTIHNPHLANDMYIALLVNYRDWNPTLNNTRYVSTDVPAGQTEINVTFYGSVHTVCTDEASNINKMHDVAKVEDIFDYGNMAIVAPYVVFVNPDYRRCWMADTNDNWYYIDMTSGMKDVVLNIIPLTDIAGYHFDYTYCQRRVYMDGSAPNGVLQAKTYDVIFPVFNAKLREYNSEGGDFLYPLVYINSSIEANIGYYSTPTNQIDGISDEVWVGSSVLFGREFALDNLYVMAGNDSRFENVTITGNCVYFYANSPRIIEYPINSGIIIYITSWGPQYDMASKVYTQYYGPMICVNSYTYMPAFFLTKEDPALRTLCNNLPAIQANFTSHVNAGTWEYLGANKDVNLPENKKAIAYTQAMIDKLTDTCQEAYFFSGYLMNLSNTFSIVAILFFATLMVYIIVRLVLTKMNTINQFFAQINEVHKRKRFLTELLCSGFLAILVLILLLTVKQATIQLLVIMSIFTVSLITFGYFHYHRVQSEEEEEENEDAVEAAPKARHHIPTIVFQFVVSVAVDTLESLLTITDILQMLQYMKFQYYQNRIQNIGWLMYPADQILSAAQYLSRGIYPFVFLIVSLVNQEIMKSDWFKLIIQKPEDPLDTSSFLLKKLLKLFSYYQGFTYNVFFAFTDKQLTISFFSNQTANNNLQVIVKMFLAGTLYSISKYSLLMEYYEQINKMIVKVLMQLAQIQANVFTFVATPVRLFWFLATGKWKKLSDSLQMFCWSVVSTAYYALMLVLDPVVTLLFPTTLMLQDFMFPCPFLLQIFGIVDHQDVIAKQTSLLLAMDLPSVLRRFVVAVQAGAVSLFFSLLFTQDQEATIDPKKQWHCFIFAGTMVLTSVVSTNQIGQLIAKQQAKFGDKISTLQAVISEKQSRFHESLLKVHGNYAHKMDQFEEYLRGFIFAGYGNIPGCGPLLSCVAKFMGATCLASGGVWEFDVSILLNLSQFVFIVLTVYWALKVDNETMYFLGWFSAYVMLQLFQDWKDVMEDFNEKLTVAYQLDQLLKCKKISFKRLNEKNEIIQNREDVSSKVEHNQKILNISSPSKVQNGSGNILVPSLPTVITGVMDQEDNHMDII</sequence>
<keyword evidence="3" id="KW-1185">Reference proteome</keyword>
<gene>
    <name evidence="2" type="ORF">HINF_LOCUS8988</name>
</gene>
<evidence type="ECO:0000313" key="3">
    <source>
        <dbReference type="Proteomes" id="UP001642409"/>
    </source>
</evidence>
<keyword evidence="1" id="KW-0812">Transmembrane</keyword>
<organism evidence="2 3">
    <name type="scientific">Hexamita inflata</name>
    <dbReference type="NCBI Taxonomy" id="28002"/>
    <lineage>
        <taxon>Eukaryota</taxon>
        <taxon>Metamonada</taxon>
        <taxon>Diplomonadida</taxon>
        <taxon>Hexamitidae</taxon>
        <taxon>Hexamitinae</taxon>
        <taxon>Hexamita</taxon>
    </lineage>
</organism>
<keyword evidence="1" id="KW-1133">Transmembrane helix</keyword>
<keyword evidence="1" id="KW-0472">Membrane</keyword>
<evidence type="ECO:0000256" key="1">
    <source>
        <dbReference type="SAM" id="Phobius"/>
    </source>
</evidence>
<feature type="transmembrane region" description="Helical" evidence="1">
    <location>
        <begin position="407"/>
        <end position="428"/>
    </location>
</feature>
<reference evidence="2 3" key="1">
    <citation type="submission" date="2024-07" db="EMBL/GenBank/DDBJ databases">
        <authorList>
            <person name="Akdeniz Z."/>
        </authorList>
    </citation>
    <scope>NUCLEOTIDE SEQUENCE [LARGE SCALE GENOMIC DNA]</scope>
</reference>
<feature type="transmembrane region" description="Helical" evidence="1">
    <location>
        <begin position="669"/>
        <end position="687"/>
    </location>
</feature>
<feature type="transmembrane region" description="Helical" evidence="1">
    <location>
        <begin position="810"/>
        <end position="831"/>
    </location>
</feature>
<proteinExistence type="predicted"/>
<feature type="transmembrane region" description="Helical" evidence="1">
    <location>
        <begin position="449"/>
        <end position="470"/>
    </location>
</feature>
<name>A0ABP1H688_9EUKA</name>
<feature type="transmembrane region" description="Helical" evidence="1">
    <location>
        <begin position="958"/>
        <end position="976"/>
    </location>
</feature>
<feature type="transmembrane region" description="Helical" evidence="1">
    <location>
        <begin position="707"/>
        <end position="727"/>
    </location>
</feature>
<dbReference type="EMBL" id="CAXDID020000019">
    <property type="protein sequence ID" value="CAL5985566.1"/>
    <property type="molecule type" value="Genomic_DNA"/>
</dbReference>
<evidence type="ECO:0000313" key="2">
    <source>
        <dbReference type="EMBL" id="CAL5985566.1"/>
    </source>
</evidence>
<protein>
    <submittedName>
        <fullName evidence="2">Uncharacterized protein</fullName>
    </submittedName>
</protein>
<dbReference type="Proteomes" id="UP001642409">
    <property type="component" value="Unassembled WGS sequence"/>
</dbReference>
<accession>A0ABP1H688</accession>
<comment type="caution">
    <text evidence="2">The sequence shown here is derived from an EMBL/GenBank/DDBJ whole genome shotgun (WGS) entry which is preliminary data.</text>
</comment>
<feature type="transmembrane region" description="Helical" evidence="1">
    <location>
        <begin position="843"/>
        <end position="862"/>
    </location>
</feature>
<feature type="transmembrane region" description="Helical" evidence="1">
    <location>
        <begin position="476"/>
        <end position="495"/>
    </location>
</feature>